<dbReference type="EMBL" id="AP027728">
    <property type="protein sequence ID" value="BDZ40472.1"/>
    <property type="molecule type" value="Genomic_DNA"/>
</dbReference>
<keyword evidence="1" id="KW-1133">Transmembrane helix</keyword>
<accession>A0ABN6X8Y5</accession>
<feature type="transmembrane region" description="Helical" evidence="1">
    <location>
        <begin position="49"/>
        <end position="67"/>
    </location>
</feature>
<dbReference type="Proteomes" id="UP001321543">
    <property type="component" value="Chromosome"/>
</dbReference>
<organism evidence="2 3">
    <name type="scientific">Microbacterium suwonense</name>
    <dbReference type="NCBI Taxonomy" id="683047"/>
    <lineage>
        <taxon>Bacteria</taxon>
        <taxon>Bacillati</taxon>
        <taxon>Actinomycetota</taxon>
        <taxon>Actinomycetes</taxon>
        <taxon>Micrococcales</taxon>
        <taxon>Microbacteriaceae</taxon>
        <taxon>Microbacterium</taxon>
    </lineage>
</organism>
<reference evidence="3" key="1">
    <citation type="journal article" date="2019" name="Int. J. Syst. Evol. Microbiol.">
        <title>The Global Catalogue of Microorganisms (GCM) 10K type strain sequencing project: providing services to taxonomists for standard genome sequencing and annotation.</title>
        <authorList>
            <consortium name="The Broad Institute Genomics Platform"/>
            <consortium name="The Broad Institute Genome Sequencing Center for Infectious Disease"/>
            <person name="Wu L."/>
            <person name="Ma J."/>
        </authorList>
    </citation>
    <scope>NUCLEOTIDE SEQUENCE [LARGE SCALE GENOMIC DNA]</scope>
    <source>
        <strain evidence="3">NBRC 106310</strain>
    </source>
</reference>
<proteinExistence type="predicted"/>
<feature type="transmembrane region" description="Helical" evidence="1">
    <location>
        <begin position="201"/>
        <end position="224"/>
    </location>
</feature>
<feature type="transmembrane region" description="Helical" evidence="1">
    <location>
        <begin position="129"/>
        <end position="147"/>
    </location>
</feature>
<evidence type="ECO:0000313" key="3">
    <source>
        <dbReference type="Proteomes" id="UP001321543"/>
    </source>
</evidence>
<name>A0ABN6X8Y5_9MICO</name>
<feature type="transmembrane region" description="Helical" evidence="1">
    <location>
        <begin position="159"/>
        <end position="181"/>
    </location>
</feature>
<feature type="transmembrane region" description="Helical" evidence="1">
    <location>
        <begin position="6"/>
        <end position="29"/>
    </location>
</feature>
<evidence type="ECO:0000313" key="2">
    <source>
        <dbReference type="EMBL" id="BDZ40472.1"/>
    </source>
</evidence>
<keyword evidence="1" id="KW-0812">Transmembrane</keyword>
<protein>
    <recommendedName>
        <fullName evidence="4">DUF4126 domain-containing protein</fullName>
    </recommendedName>
</protein>
<evidence type="ECO:0008006" key="4">
    <source>
        <dbReference type="Google" id="ProtNLM"/>
    </source>
</evidence>
<evidence type="ECO:0000256" key="1">
    <source>
        <dbReference type="SAM" id="Phobius"/>
    </source>
</evidence>
<keyword evidence="3" id="KW-1185">Reference proteome</keyword>
<gene>
    <name evidence="2" type="ORF">GCM10025863_30860</name>
</gene>
<dbReference type="RefSeq" id="WP_286301008.1">
    <property type="nucleotide sequence ID" value="NZ_AP027728.1"/>
</dbReference>
<sequence length="241" mass="24540">MWNLTPGDIIVVASLLLGAGAGAGSMVLLLRRAPVSIEGMAKSDRIGTAFVAGGAVFVGVVALGNAVDTLFGSLSPGSVTVYNMARRVAQVEDALMALPQIEWASSTAVDVTIDDAPASVSAWLLTADLLPILLVLVVCATAVWLAIGMLHGRPFARRFPLALVVVASAVMVCGLFGQLAAGIARAEAAAFLNAGASEDVVFASLAVAIDLSPIGWGLVIGLLAGAFQLGTRMQNDTEGLV</sequence>
<keyword evidence="1" id="KW-0472">Membrane</keyword>